<keyword evidence="4" id="KW-0964">Secreted</keyword>
<dbReference type="InterPro" id="IPR001811">
    <property type="entry name" value="Chemokine_IL8-like_dom"/>
</dbReference>
<dbReference type="Proteomes" id="UP000264820">
    <property type="component" value="Unplaced"/>
</dbReference>
<dbReference type="PANTHER" id="PTHR12015">
    <property type="entry name" value="SMALL INDUCIBLE CYTOKINE A"/>
    <property type="match status" value="1"/>
</dbReference>
<dbReference type="InterPro" id="IPR039809">
    <property type="entry name" value="Chemokine_b/g/d"/>
</dbReference>
<dbReference type="PANTHER" id="PTHR12015:SF108">
    <property type="entry name" value="C-C MOTIF CHEMOKINE 20"/>
    <property type="match status" value="1"/>
</dbReference>
<feature type="chain" id="PRO_5018380207" description="C-C motif chemokine" evidence="4">
    <location>
        <begin position="25"/>
        <end position="109"/>
    </location>
</feature>
<evidence type="ECO:0000256" key="4">
    <source>
        <dbReference type="RuleBase" id="RU361150"/>
    </source>
</evidence>
<keyword evidence="2 4" id="KW-0202">Cytokine</keyword>
<dbReference type="AlphaFoldDB" id="A0A3Q2XXK1"/>
<feature type="domain" description="Chemokine interleukin-8-like" evidence="5">
    <location>
        <begin position="24"/>
        <end position="83"/>
    </location>
</feature>
<evidence type="ECO:0000313" key="6">
    <source>
        <dbReference type="Ensembl" id="ENSHCOP00000009127.1"/>
    </source>
</evidence>
<dbReference type="SUPFAM" id="SSF54117">
    <property type="entry name" value="Interleukin 8-like chemokines"/>
    <property type="match status" value="1"/>
</dbReference>
<evidence type="ECO:0000256" key="3">
    <source>
        <dbReference type="ARBA" id="ARBA00023157"/>
    </source>
</evidence>
<reference evidence="6" key="1">
    <citation type="submission" date="2025-08" db="UniProtKB">
        <authorList>
            <consortium name="Ensembl"/>
        </authorList>
    </citation>
    <scope>IDENTIFICATION</scope>
</reference>
<keyword evidence="7" id="KW-1185">Reference proteome</keyword>
<dbReference type="GO" id="GO:0006955">
    <property type="term" value="P:immune response"/>
    <property type="evidence" value="ECO:0007669"/>
    <property type="project" value="InterPro"/>
</dbReference>
<reference evidence="6" key="2">
    <citation type="submission" date="2025-09" db="UniProtKB">
        <authorList>
            <consortium name="Ensembl"/>
        </authorList>
    </citation>
    <scope>IDENTIFICATION</scope>
</reference>
<keyword evidence="4" id="KW-0145">Chemotaxis</keyword>
<dbReference type="InterPro" id="IPR000827">
    <property type="entry name" value="Chemokine_CC_CS"/>
</dbReference>
<accession>A0A3Q2XXK1</accession>
<dbReference type="GO" id="GO:0008009">
    <property type="term" value="F:chemokine activity"/>
    <property type="evidence" value="ECO:0007669"/>
    <property type="project" value="InterPro"/>
</dbReference>
<keyword evidence="3" id="KW-1015">Disulfide bond</keyword>
<dbReference type="OMA" id="QNINNAC"/>
<dbReference type="PROSITE" id="PS00472">
    <property type="entry name" value="SMALL_CYTOKINES_CC"/>
    <property type="match status" value="1"/>
</dbReference>
<organism evidence="6 7">
    <name type="scientific">Hippocampus comes</name>
    <name type="common">Tiger tail seahorse</name>
    <dbReference type="NCBI Taxonomy" id="109280"/>
    <lineage>
        <taxon>Eukaryota</taxon>
        <taxon>Metazoa</taxon>
        <taxon>Chordata</taxon>
        <taxon>Craniata</taxon>
        <taxon>Vertebrata</taxon>
        <taxon>Euteleostomi</taxon>
        <taxon>Actinopterygii</taxon>
        <taxon>Neopterygii</taxon>
        <taxon>Teleostei</taxon>
        <taxon>Neoteleostei</taxon>
        <taxon>Acanthomorphata</taxon>
        <taxon>Syngnathiaria</taxon>
        <taxon>Syngnathiformes</taxon>
        <taxon>Syngnathoidei</taxon>
        <taxon>Syngnathidae</taxon>
        <taxon>Hippocampus</taxon>
    </lineage>
</organism>
<feature type="signal peptide" evidence="4">
    <location>
        <begin position="1"/>
        <end position="24"/>
    </location>
</feature>
<evidence type="ECO:0000313" key="7">
    <source>
        <dbReference type="Proteomes" id="UP000264820"/>
    </source>
</evidence>
<protein>
    <recommendedName>
        <fullName evidence="4">C-C motif chemokine</fullName>
    </recommendedName>
</protein>
<sequence>MEGRAVYLLTALLILTTFTTSTHSASCCLRYIKKKLSCQLVLDYSLQSMGKFCDMNAVIFHLPGRFLCANPNLSWTQRVRRFERKTWRVFRLTTRPASIICDWCQCSAA</sequence>
<proteinExistence type="inferred from homology"/>
<dbReference type="InterPro" id="IPR036048">
    <property type="entry name" value="Interleukin_8-like_sf"/>
</dbReference>
<evidence type="ECO:0000259" key="5">
    <source>
        <dbReference type="SMART" id="SM00199"/>
    </source>
</evidence>
<dbReference type="Ensembl" id="ENSHCOT00000025687.1">
    <property type="protein sequence ID" value="ENSHCOP00000009127.1"/>
    <property type="gene ID" value="ENSHCOG00000011516.1"/>
</dbReference>
<comment type="similarity">
    <text evidence="1 4">Belongs to the intercrine beta (chemokine CC) family.</text>
</comment>
<dbReference type="Gene3D" id="2.40.50.40">
    <property type="match status" value="1"/>
</dbReference>
<comment type="subcellular location">
    <subcellularLocation>
        <location evidence="4">Secreted</location>
    </subcellularLocation>
</comment>
<name>A0A3Q2XXK1_HIPCM</name>
<evidence type="ECO:0000256" key="1">
    <source>
        <dbReference type="ARBA" id="ARBA00010868"/>
    </source>
</evidence>
<keyword evidence="4" id="KW-0732">Signal</keyword>
<dbReference type="GO" id="GO:0005615">
    <property type="term" value="C:extracellular space"/>
    <property type="evidence" value="ECO:0007669"/>
    <property type="project" value="UniProtKB-KW"/>
</dbReference>
<evidence type="ECO:0000256" key="2">
    <source>
        <dbReference type="ARBA" id="ARBA00022514"/>
    </source>
</evidence>
<dbReference type="SMART" id="SM00199">
    <property type="entry name" value="SCY"/>
    <property type="match status" value="1"/>
</dbReference>
<dbReference type="Pfam" id="PF00048">
    <property type="entry name" value="IL8"/>
    <property type="match status" value="1"/>
</dbReference>